<name>A0A8X6U9Z6_NEPPI</name>
<dbReference type="AlphaFoldDB" id="A0A8X6U9Z6"/>
<proteinExistence type="predicted"/>
<comment type="caution">
    <text evidence="2">The sequence shown here is derived from an EMBL/GenBank/DDBJ whole genome shotgun (WGS) entry which is preliminary data.</text>
</comment>
<dbReference type="Proteomes" id="UP000887013">
    <property type="component" value="Unassembled WGS sequence"/>
</dbReference>
<accession>A0A8X6U9Z6</accession>
<dbReference type="OrthoDB" id="203097at2759"/>
<dbReference type="InterPro" id="IPR038770">
    <property type="entry name" value="Na+/solute_symporter_sf"/>
</dbReference>
<dbReference type="Gene3D" id="1.20.1530.20">
    <property type="match status" value="1"/>
</dbReference>
<reference evidence="2" key="1">
    <citation type="submission" date="2020-08" db="EMBL/GenBank/DDBJ databases">
        <title>Multicomponent nature underlies the extraordinary mechanical properties of spider dragline silk.</title>
        <authorList>
            <person name="Kono N."/>
            <person name="Nakamura H."/>
            <person name="Mori M."/>
            <person name="Yoshida Y."/>
            <person name="Ohtoshi R."/>
            <person name="Malay A.D."/>
            <person name="Moran D.A.P."/>
            <person name="Tomita M."/>
            <person name="Numata K."/>
            <person name="Arakawa K."/>
        </authorList>
    </citation>
    <scope>NUCLEOTIDE SEQUENCE</scope>
</reference>
<organism evidence="2 3">
    <name type="scientific">Nephila pilipes</name>
    <name type="common">Giant wood spider</name>
    <name type="synonym">Nephila maculata</name>
    <dbReference type="NCBI Taxonomy" id="299642"/>
    <lineage>
        <taxon>Eukaryota</taxon>
        <taxon>Metazoa</taxon>
        <taxon>Ecdysozoa</taxon>
        <taxon>Arthropoda</taxon>
        <taxon>Chelicerata</taxon>
        <taxon>Arachnida</taxon>
        <taxon>Araneae</taxon>
        <taxon>Araneomorphae</taxon>
        <taxon>Entelegynae</taxon>
        <taxon>Araneoidea</taxon>
        <taxon>Nephilidae</taxon>
        <taxon>Nephila</taxon>
    </lineage>
</organism>
<feature type="non-terminal residue" evidence="2">
    <location>
        <position position="183"/>
    </location>
</feature>
<protein>
    <submittedName>
        <fullName evidence="2">Solute carrier family 10 member 6</fullName>
    </submittedName>
</protein>
<feature type="chain" id="PRO_5036503138" evidence="1">
    <location>
        <begin position="22"/>
        <end position="183"/>
    </location>
</feature>
<evidence type="ECO:0000313" key="3">
    <source>
        <dbReference type="Proteomes" id="UP000887013"/>
    </source>
</evidence>
<sequence length="183" mass="20507">MNLVVFLVLVIPHLFVNGVCGFNFTFNSSDVEVFVDGSVQVDVIFVGTENELEQIKTNNWTVFFEPSGTLEAEFRNSSFSCDSNKCIREIDIKGLFLGFGRVSIARMDPKSRTWIKLEPPLVVTVLRQDTLMNKIFIAFVATVVSLNYINMGCALDLGIVKKVLKRPIGPIIGFFCQFVVMPL</sequence>
<evidence type="ECO:0000256" key="1">
    <source>
        <dbReference type="SAM" id="SignalP"/>
    </source>
</evidence>
<keyword evidence="3" id="KW-1185">Reference proteome</keyword>
<gene>
    <name evidence="2" type="primary">SLC10A6_1</name>
    <name evidence="2" type="ORF">NPIL_65681</name>
</gene>
<feature type="signal peptide" evidence="1">
    <location>
        <begin position="1"/>
        <end position="21"/>
    </location>
</feature>
<dbReference type="EMBL" id="BMAW01121350">
    <property type="protein sequence ID" value="GFT93577.1"/>
    <property type="molecule type" value="Genomic_DNA"/>
</dbReference>
<keyword evidence="1" id="KW-0732">Signal</keyword>
<evidence type="ECO:0000313" key="2">
    <source>
        <dbReference type="EMBL" id="GFT93577.1"/>
    </source>
</evidence>